<feature type="compositionally biased region" description="Low complexity" evidence="1">
    <location>
        <begin position="105"/>
        <end position="119"/>
    </location>
</feature>
<evidence type="ECO:0008006" key="4">
    <source>
        <dbReference type="Google" id="ProtNLM"/>
    </source>
</evidence>
<dbReference type="EMBL" id="LT671828">
    <property type="protein sequence ID" value="SHO80047.1"/>
    <property type="molecule type" value="Genomic_DNA"/>
</dbReference>
<gene>
    <name evidence="2" type="ORF">MSYG_4402</name>
</gene>
<dbReference type="VEuPathDB" id="FungiDB:MSYG_4402"/>
<organism evidence="2 3">
    <name type="scientific">Malassezia sympodialis (strain ATCC 42132)</name>
    <name type="common">Atopic eczema-associated yeast</name>
    <dbReference type="NCBI Taxonomy" id="1230383"/>
    <lineage>
        <taxon>Eukaryota</taxon>
        <taxon>Fungi</taxon>
        <taxon>Dikarya</taxon>
        <taxon>Basidiomycota</taxon>
        <taxon>Ustilaginomycotina</taxon>
        <taxon>Malasseziomycetes</taxon>
        <taxon>Malasseziales</taxon>
        <taxon>Malasseziaceae</taxon>
        <taxon>Malassezia</taxon>
    </lineage>
</organism>
<accession>A0A1M8ACJ7</accession>
<dbReference type="InterPro" id="IPR018814">
    <property type="entry name" value="DUF5427"/>
</dbReference>
<dbReference type="Proteomes" id="UP000186303">
    <property type="component" value="Chromosome 8"/>
</dbReference>
<proteinExistence type="predicted"/>
<dbReference type="Pfam" id="PF10310">
    <property type="entry name" value="DUF5427"/>
    <property type="match status" value="1"/>
</dbReference>
<keyword evidence="3" id="KW-1185">Reference proteome</keyword>
<feature type="region of interest" description="Disordered" evidence="1">
    <location>
        <begin position="1"/>
        <end position="159"/>
    </location>
</feature>
<dbReference type="OMA" id="DEASAHT"/>
<dbReference type="STRING" id="1230383.A0A1M8ACJ7"/>
<feature type="compositionally biased region" description="Low complexity" evidence="1">
    <location>
        <begin position="20"/>
        <end position="29"/>
    </location>
</feature>
<name>A0A1M8ACJ7_MALS4</name>
<dbReference type="OrthoDB" id="5594977at2759"/>
<dbReference type="PANTHER" id="PTHR28265">
    <property type="entry name" value="MAINTENANCE OF TELOMERE CAPPING PROTEIN 1"/>
    <property type="match status" value="1"/>
</dbReference>
<reference evidence="3" key="1">
    <citation type="journal article" date="2017" name="Nucleic Acids Res.">
        <title>Proteogenomics produces comprehensive and highly accurate protein-coding gene annotation in a complete genome assembly of Malassezia sympodialis.</title>
        <authorList>
            <person name="Zhu Y."/>
            <person name="Engstroem P.G."/>
            <person name="Tellgren-Roth C."/>
            <person name="Baudo C.D."/>
            <person name="Kennell J.C."/>
            <person name="Sun S."/>
            <person name="Billmyre R.B."/>
            <person name="Schroeder M.S."/>
            <person name="Andersson A."/>
            <person name="Holm T."/>
            <person name="Sigurgeirsson B."/>
            <person name="Wu G."/>
            <person name="Sankaranarayanan S.R."/>
            <person name="Siddharthan R."/>
            <person name="Sanyal K."/>
            <person name="Lundeberg J."/>
            <person name="Nystedt B."/>
            <person name="Boekhout T."/>
            <person name="Dawson T.L. Jr."/>
            <person name="Heitman J."/>
            <person name="Scheynius A."/>
            <person name="Lehtioe J."/>
        </authorList>
    </citation>
    <scope>NUCLEOTIDE SEQUENCE [LARGE SCALE GENOMIC DNA]</scope>
    <source>
        <strain evidence="3">ATCC 42132</strain>
    </source>
</reference>
<sequence>MSEEVKKPATNSSPRKQDVDSLLADLSLDMKASEMPKKTSGHRLRHNEKTSPNARPDEAQSLLDDLEGLVQRRRHSQRDSRGNSVTSSAPKPRSGALRPLKMEAHATSAQQASAPPDSANHATVTESQEKSEETTQTTASETESNSTDSSAIESKAWGPWGSGAPWGNLFSTATKFAGHARDEIGRRTAAISQTNAGKTGHSTDQQIYDLGAMMAKRVRGLVHDAHLDQLGQNLSEAGRKGWNDIMNAVALPVEVHDSVNVTVSHGYGGVEHLVFNVLSRALSQADMDISVELDEASAHTKKGNVYDLNAAKTRAEGIQVARKNLHRIMNKSLKDRDMSEKKSLTFLTCPVLLRIQPFLDDVFSGDEEDLFAATDGEETSDSKSQSKQQLHFLVWLADPKHNLTHVTCSQAVPSWWLSIPRERNQWVEQALSDVIEGAVATVAQDCVQSRLANFSKHTKVTKELKEQK</sequence>
<dbReference type="PANTHER" id="PTHR28265:SF1">
    <property type="entry name" value="MAINTENANCE OF TELOMERE CAPPING PROTEIN 1"/>
    <property type="match status" value="1"/>
</dbReference>
<feature type="compositionally biased region" description="Low complexity" evidence="1">
    <location>
        <begin position="134"/>
        <end position="159"/>
    </location>
</feature>
<evidence type="ECO:0000256" key="1">
    <source>
        <dbReference type="SAM" id="MobiDB-lite"/>
    </source>
</evidence>
<dbReference type="AlphaFoldDB" id="A0A1M8ACJ7"/>
<evidence type="ECO:0000313" key="2">
    <source>
        <dbReference type="EMBL" id="SHO80047.1"/>
    </source>
</evidence>
<evidence type="ECO:0000313" key="3">
    <source>
        <dbReference type="Proteomes" id="UP000186303"/>
    </source>
</evidence>
<protein>
    <recommendedName>
        <fullName evidence="4">Maintenance of telomere capping protein 1</fullName>
    </recommendedName>
</protein>